<dbReference type="Gene3D" id="3.10.350.10">
    <property type="entry name" value="LysM domain"/>
    <property type="match status" value="1"/>
</dbReference>
<gene>
    <name evidence="12" type="ORF">QBC37DRAFT_297046</name>
</gene>
<evidence type="ECO:0000256" key="5">
    <source>
        <dbReference type="ARBA" id="ARBA00022801"/>
    </source>
</evidence>
<evidence type="ECO:0000259" key="10">
    <source>
        <dbReference type="PROSITE" id="PS50941"/>
    </source>
</evidence>
<keyword evidence="6" id="KW-0119">Carbohydrate metabolism</keyword>
<evidence type="ECO:0000256" key="2">
    <source>
        <dbReference type="ARBA" id="ARBA00022669"/>
    </source>
</evidence>
<keyword evidence="2 8" id="KW-0147">Chitin-binding</keyword>
<keyword evidence="13" id="KW-1185">Reference proteome</keyword>
<evidence type="ECO:0000313" key="12">
    <source>
        <dbReference type="EMBL" id="KAK4208265.1"/>
    </source>
</evidence>
<name>A0AAN6XZ50_9PEZI</name>
<dbReference type="SMART" id="SM00257">
    <property type="entry name" value="LysM"/>
    <property type="match status" value="1"/>
</dbReference>
<dbReference type="InterPro" id="IPR036861">
    <property type="entry name" value="Endochitinase-like_sf"/>
</dbReference>
<evidence type="ECO:0000256" key="8">
    <source>
        <dbReference type="PROSITE-ProRule" id="PRU00261"/>
    </source>
</evidence>
<keyword evidence="3" id="KW-0479">Metal-binding</keyword>
<feature type="signal peptide" evidence="9">
    <location>
        <begin position="1"/>
        <end position="19"/>
    </location>
</feature>
<protein>
    <recommendedName>
        <fullName evidence="14">Carbohydrate-binding module family 18 protein</fullName>
    </recommendedName>
</protein>
<evidence type="ECO:0000259" key="11">
    <source>
        <dbReference type="PROSITE" id="PS51782"/>
    </source>
</evidence>
<feature type="non-terminal residue" evidence="12">
    <location>
        <position position="205"/>
    </location>
</feature>
<dbReference type="CDD" id="cd11618">
    <property type="entry name" value="ChtBD1_1"/>
    <property type="match status" value="1"/>
</dbReference>
<keyword evidence="5" id="KW-0378">Hydrolase</keyword>
<dbReference type="Pfam" id="PF01476">
    <property type="entry name" value="LysM"/>
    <property type="match status" value="1"/>
</dbReference>
<feature type="disulfide bond" evidence="8">
    <location>
        <begin position="107"/>
        <end position="122"/>
    </location>
</feature>
<comment type="caution">
    <text evidence="12">The sequence shown here is derived from an EMBL/GenBank/DDBJ whole genome shotgun (WGS) entry which is preliminary data.</text>
</comment>
<organism evidence="12 13">
    <name type="scientific">Rhypophila decipiens</name>
    <dbReference type="NCBI Taxonomy" id="261697"/>
    <lineage>
        <taxon>Eukaryota</taxon>
        <taxon>Fungi</taxon>
        <taxon>Dikarya</taxon>
        <taxon>Ascomycota</taxon>
        <taxon>Pezizomycotina</taxon>
        <taxon>Sordariomycetes</taxon>
        <taxon>Sordariomycetidae</taxon>
        <taxon>Sordariales</taxon>
        <taxon>Naviculisporaceae</taxon>
        <taxon>Rhypophila</taxon>
    </lineage>
</organism>
<reference evidence="12" key="2">
    <citation type="submission" date="2023-05" db="EMBL/GenBank/DDBJ databases">
        <authorList>
            <consortium name="Lawrence Berkeley National Laboratory"/>
            <person name="Steindorff A."/>
            <person name="Hensen N."/>
            <person name="Bonometti L."/>
            <person name="Westerberg I."/>
            <person name="Brannstrom I.O."/>
            <person name="Guillou S."/>
            <person name="Cros-Aarteil S."/>
            <person name="Calhoun S."/>
            <person name="Haridas S."/>
            <person name="Kuo A."/>
            <person name="Mondo S."/>
            <person name="Pangilinan J."/>
            <person name="Riley R."/>
            <person name="Labutti K."/>
            <person name="Andreopoulos B."/>
            <person name="Lipzen A."/>
            <person name="Chen C."/>
            <person name="Yanf M."/>
            <person name="Daum C."/>
            <person name="Ng V."/>
            <person name="Clum A."/>
            <person name="Ohm R."/>
            <person name="Martin F."/>
            <person name="Silar P."/>
            <person name="Natvig D."/>
            <person name="Lalanne C."/>
            <person name="Gautier V."/>
            <person name="Ament-Velasquez S.L."/>
            <person name="Kruys A."/>
            <person name="Hutchinson M.I."/>
            <person name="Powell A.J."/>
            <person name="Barry K."/>
            <person name="Miller A.N."/>
            <person name="Grigoriev I.V."/>
            <person name="Debuchy R."/>
            <person name="Gladieux P."/>
            <person name="Thoren M.H."/>
            <person name="Johannesson H."/>
        </authorList>
    </citation>
    <scope>NUCLEOTIDE SEQUENCE</scope>
    <source>
        <strain evidence="12">PSN293</strain>
    </source>
</reference>
<dbReference type="SUPFAM" id="SSF54106">
    <property type="entry name" value="LysM domain"/>
    <property type="match status" value="1"/>
</dbReference>
<feature type="domain" description="Chitin-binding type-1" evidence="10">
    <location>
        <begin position="104"/>
        <end position="148"/>
    </location>
</feature>
<keyword evidence="4 9" id="KW-0732">Signal</keyword>
<evidence type="ECO:0000256" key="9">
    <source>
        <dbReference type="SAM" id="SignalP"/>
    </source>
</evidence>
<evidence type="ECO:0000313" key="13">
    <source>
        <dbReference type="Proteomes" id="UP001301769"/>
    </source>
</evidence>
<evidence type="ECO:0000256" key="7">
    <source>
        <dbReference type="ARBA" id="ARBA00023285"/>
    </source>
</evidence>
<dbReference type="SMART" id="SM00270">
    <property type="entry name" value="ChtBD1"/>
    <property type="match status" value="1"/>
</dbReference>
<dbReference type="EMBL" id="MU858251">
    <property type="protein sequence ID" value="KAK4208265.1"/>
    <property type="molecule type" value="Genomic_DNA"/>
</dbReference>
<feature type="domain" description="LysM" evidence="11">
    <location>
        <begin position="27"/>
        <end position="72"/>
    </location>
</feature>
<evidence type="ECO:0000256" key="3">
    <source>
        <dbReference type="ARBA" id="ARBA00022723"/>
    </source>
</evidence>
<dbReference type="InterPro" id="IPR018392">
    <property type="entry name" value="LysM"/>
</dbReference>
<evidence type="ECO:0000256" key="6">
    <source>
        <dbReference type="ARBA" id="ARBA00023277"/>
    </source>
</evidence>
<dbReference type="InterPro" id="IPR036779">
    <property type="entry name" value="LysM_dom_sf"/>
</dbReference>
<evidence type="ECO:0000256" key="4">
    <source>
        <dbReference type="ARBA" id="ARBA00022729"/>
    </source>
</evidence>
<comment type="cofactor">
    <cofactor evidence="1">
        <name>Co(2+)</name>
        <dbReference type="ChEBI" id="CHEBI:48828"/>
    </cofactor>
</comment>
<dbReference type="SUPFAM" id="SSF57016">
    <property type="entry name" value="Plant lectins/antimicrobial peptides"/>
    <property type="match status" value="1"/>
</dbReference>
<dbReference type="PANTHER" id="PTHR46471:SF2">
    <property type="entry name" value="CHITIN DEACETYLASE-RELATED"/>
    <property type="match status" value="1"/>
</dbReference>
<comment type="caution">
    <text evidence="8">Lacks conserved residue(s) required for the propagation of feature annotation.</text>
</comment>
<dbReference type="InterPro" id="IPR001002">
    <property type="entry name" value="Chitin-bd_1"/>
</dbReference>
<accession>A0AAN6XZ50</accession>
<dbReference type="CDD" id="cd00118">
    <property type="entry name" value="LysM"/>
    <property type="match status" value="1"/>
</dbReference>
<proteinExistence type="predicted"/>
<reference evidence="12" key="1">
    <citation type="journal article" date="2023" name="Mol. Phylogenet. Evol.">
        <title>Genome-scale phylogeny and comparative genomics of the fungal order Sordariales.</title>
        <authorList>
            <person name="Hensen N."/>
            <person name="Bonometti L."/>
            <person name="Westerberg I."/>
            <person name="Brannstrom I.O."/>
            <person name="Guillou S."/>
            <person name="Cros-Aarteil S."/>
            <person name="Calhoun S."/>
            <person name="Haridas S."/>
            <person name="Kuo A."/>
            <person name="Mondo S."/>
            <person name="Pangilinan J."/>
            <person name="Riley R."/>
            <person name="LaButti K."/>
            <person name="Andreopoulos B."/>
            <person name="Lipzen A."/>
            <person name="Chen C."/>
            <person name="Yan M."/>
            <person name="Daum C."/>
            <person name="Ng V."/>
            <person name="Clum A."/>
            <person name="Steindorff A."/>
            <person name="Ohm R.A."/>
            <person name="Martin F."/>
            <person name="Silar P."/>
            <person name="Natvig D.O."/>
            <person name="Lalanne C."/>
            <person name="Gautier V."/>
            <person name="Ament-Velasquez S.L."/>
            <person name="Kruys A."/>
            <person name="Hutchinson M.I."/>
            <person name="Powell A.J."/>
            <person name="Barry K."/>
            <person name="Miller A.N."/>
            <person name="Grigoriev I.V."/>
            <person name="Debuchy R."/>
            <person name="Gladieux P."/>
            <person name="Hiltunen Thoren M."/>
            <person name="Johannesson H."/>
        </authorList>
    </citation>
    <scope>NUCLEOTIDE SEQUENCE</scope>
    <source>
        <strain evidence="12">PSN293</strain>
    </source>
</reference>
<feature type="chain" id="PRO_5042894267" description="Carbohydrate-binding module family 18 protein" evidence="9">
    <location>
        <begin position="20"/>
        <end position="205"/>
    </location>
</feature>
<evidence type="ECO:0000256" key="1">
    <source>
        <dbReference type="ARBA" id="ARBA00001941"/>
    </source>
</evidence>
<evidence type="ECO:0008006" key="14">
    <source>
        <dbReference type="Google" id="ProtNLM"/>
    </source>
</evidence>
<dbReference type="Gene3D" id="3.30.60.10">
    <property type="entry name" value="Endochitinase-like"/>
    <property type="match status" value="1"/>
</dbReference>
<feature type="disulfide bond" evidence="8">
    <location>
        <begin position="121"/>
        <end position="135"/>
    </location>
</feature>
<keyword evidence="7" id="KW-0170">Cobalt</keyword>
<dbReference type="AlphaFoldDB" id="A0AAN6XZ50"/>
<dbReference type="Proteomes" id="UP001301769">
    <property type="component" value="Unassembled WGS sequence"/>
</dbReference>
<dbReference type="GO" id="GO:0016787">
    <property type="term" value="F:hydrolase activity"/>
    <property type="evidence" value="ECO:0007669"/>
    <property type="project" value="UniProtKB-KW"/>
</dbReference>
<dbReference type="PROSITE" id="PS50941">
    <property type="entry name" value="CHIT_BIND_I_2"/>
    <property type="match status" value="1"/>
</dbReference>
<dbReference type="PANTHER" id="PTHR46471">
    <property type="entry name" value="CHITIN DEACETYLASE"/>
    <property type="match status" value="1"/>
</dbReference>
<dbReference type="GO" id="GO:0008061">
    <property type="term" value="F:chitin binding"/>
    <property type="evidence" value="ECO:0007669"/>
    <property type="project" value="UniProtKB-UniRule"/>
</dbReference>
<keyword evidence="8" id="KW-1015">Disulfide bond</keyword>
<sequence length="205" mass="20387">MLLLLRALLAVIAIFGASSHGAATCGRTVTAAAGDTCLSLATAAGITVAQFIRGNPGIAACDNLGPGTRYCVDPSYVPTTSSPLSTSSSQPTASSSPGLQVSKDGSCGNGFTCQGSAFGDCCSEHGWCGRTADHCGATCQAQFGLCGSAGMGSSSSLTVPTTSTSPGGGGGTTITETETITVIKTISMVQTRTETVQQPTTRTQT</sequence>
<dbReference type="PROSITE" id="PS51782">
    <property type="entry name" value="LYSM"/>
    <property type="match status" value="1"/>
</dbReference>
<dbReference type="GO" id="GO:0046872">
    <property type="term" value="F:metal ion binding"/>
    <property type="evidence" value="ECO:0007669"/>
    <property type="project" value="UniProtKB-KW"/>
</dbReference>